<keyword evidence="1" id="KW-0596">Phosphopantetheine</keyword>
<feature type="domain" description="Carrier" evidence="3">
    <location>
        <begin position="197"/>
        <end position="271"/>
    </location>
</feature>
<dbReference type="Pfam" id="PF08659">
    <property type="entry name" value="KR"/>
    <property type="match status" value="1"/>
</dbReference>
<dbReference type="Gene3D" id="3.40.50.720">
    <property type="entry name" value="NAD(P)-binding Rossmann-like Domain"/>
    <property type="match status" value="1"/>
</dbReference>
<dbReference type="InterPro" id="IPR020806">
    <property type="entry name" value="PKS_PP-bd"/>
</dbReference>
<organism evidence="4 5">
    <name type="scientific">Hyaloscypha bicolor E</name>
    <dbReference type="NCBI Taxonomy" id="1095630"/>
    <lineage>
        <taxon>Eukaryota</taxon>
        <taxon>Fungi</taxon>
        <taxon>Dikarya</taxon>
        <taxon>Ascomycota</taxon>
        <taxon>Pezizomycotina</taxon>
        <taxon>Leotiomycetes</taxon>
        <taxon>Helotiales</taxon>
        <taxon>Hyaloscyphaceae</taxon>
        <taxon>Hyaloscypha</taxon>
        <taxon>Hyaloscypha bicolor</taxon>
    </lineage>
</organism>
<accession>A0A2J6SZA6</accession>
<name>A0A2J6SZA6_9HELO</name>
<reference evidence="4 5" key="1">
    <citation type="submission" date="2016-04" db="EMBL/GenBank/DDBJ databases">
        <title>A degradative enzymes factory behind the ericoid mycorrhizal symbiosis.</title>
        <authorList>
            <consortium name="DOE Joint Genome Institute"/>
            <person name="Martino E."/>
            <person name="Morin E."/>
            <person name="Grelet G."/>
            <person name="Kuo A."/>
            <person name="Kohler A."/>
            <person name="Daghino S."/>
            <person name="Barry K."/>
            <person name="Choi C."/>
            <person name="Cichocki N."/>
            <person name="Clum A."/>
            <person name="Copeland A."/>
            <person name="Hainaut M."/>
            <person name="Haridas S."/>
            <person name="Labutti K."/>
            <person name="Lindquist E."/>
            <person name="Lipzen A."/>
            <person name="Khouja H.-R."/>
            <person name="Murat C."/>
            <person name="Ohm R."/>
            <person name="Olson A."/>
            <person name="Spatafora J."/>
            <person name="Veneault-Fourrey C."/>
            <person name="Henrissat B."/>
            <person name="Grigoriev I."/>
            <person name="Martin F."/>
            <person name="Perotto S."/>
        </authorList>
    </citation>
    <scope>NUCLEOTIDE SEQUENCE [LARGE SCALE GENOMIC DNA]</scope>
    <source>
        <strain evidence="4 5">E</strain>
    </source>
</reference>
<dbReference type="InterPro" id="IPR050091">
    <property type="entry name" value="PKS_NRPS_Biosynth_Enz"/>
</dbReference>
<dbReference type="PANTHER" id="PTHR43775:SF37">
    <property type="entry name" value="SI:DKEY-61P9.11"/>
    <property type="match status" value="1"/>
</dbReference>
<evidence type="ECO:0000259" key="3">
    <source>
        <dbReference type="PROSITE" id="PS50075"/>
    </source>
</evidence>
<dbReference type="EMBL" id="KZ613848">
    <property type="protein sequence ID" value="PMD56120.1"/>
    <property type="molecule type" value="Genomic_DNA"/>
</dbReference>
<dbReference type="GO" id="GO:0004312">
    <property type="term" value="F:fatty acid synthase activity"/>
    <property type="evidence" value="ECO:0007669"/>
    <property type="project" value="TreeGrafter"/>
</dbReference>
<dbReference type="InterPro" id="IPR036736">
    <property type="entry name" value="ACP-like_sf"/>
</dbReference>
<evidence type="ECO:0000256" key="1">
    <source>
        <dbReference type="ARBA" id="ARBA00022450"/>
    </source>
</evidence>
<dbReference type="SMART" id="SM00823">
    <property type="entry name" value="PKS_PP"/>
    <property type="match status" value="1"/>
</dbReference>
<dbReference type="InParanoid" id="A0A2J6SZA6"/>
<dbReference type="Gene3D" id="1.10.1200.10">
    <property type="entry name" value="ACP-like"/>
    <property type="match status" value="1"/>
</dbReference>
<dbReference type="Proteomes" id="UP000235371">
    <property type="component" value="Unassembled WGS sequence"/>
</dbReference>
<dbReference type="OrthoDB" id="329835at2759"/>
<keyword evidence="5" id="KW-1185">Reference proteome</keyword>
<protein>
    <recommendedName>
        <fullName evidence="3">Carrier domain-containing protein</fullName>
    </recommendedName>
</protein>
<proteinExistence type="predicted"/>
<dbReference type="GO" id="GO:0006633">
    <property type="term" value="P:fatty acid biosynthetic process"/>
    <property type="evidence" value="ECO:0007669"/>
    <property type="project" value="TreeGrafter"/>
</dbReference>
<dbReference type="Pfam" id="PF00550">
    <property type="entry name" value="PP-binding"/>
    <property type="match status" value="1"/>
</dbReference>
<evidence type="ECO:0000313" key="5">
    <source>
        <dbReference type="Proteomes" id="UP000235371"/>
    </source>
</evidence>
<keyword evidence="2" id="KW-0597">Phosphoprotein</keyword>
<dbReference type="InterPro" id="IPR013968">
    <property type="entry name" value="PKS_KR"/>
</dbReference>
<evidence type="ECO:0000256" key="2">
    <source>
        <dbReference type="ARBA" id="ARBA00022553"/>
    </source>
</evidence>
<dbReference type="PROSITE" id="PS50075">
    <property type="entry name" value="CARRIER"/>
    <property type="match status" value="1"/>
</dbReference>
<dbReference type="AlphaFoldDB" id="A0A2J6SZA6"/>
<dbReference type="PANTHER" id="PTHR43775">
    <property type="entry name" value="FATTY ACID SYNTHASE"/>
    <property type="match status" value="1"/>
</dbReference>
<gene>
    <name evidence="4" type="ORF">K444DRAFT_615916</name>
</gene>
<dbReference type="STRING" id="1095630.A0A2J6SZA6"/>
<dbReference type="RefSeq" id="XP_024733024.1">
    <property type="nucleotide sequence ID" value="XM_024880823.1"/>
</dbReference>
<dbReference type="SUPFAM" id="SSF47336">
    <property type="entry name" value="ACP-like"/>
    <property type="match status" value="1"/>
</dbReference>
<dbReference type="GeneID" id="36588900"/>
<dbReference type="InterPro" id="IPR009081">
    <property type="entry name" value="PP-bd_ACP"/>
</dbReference>
<dbReference type="GO" id="GO:0044550">
    <property type="term" value="P:secondary metabolite biosynthetic process"/>
    <property type="evidence" value="ECO:0007669"/>
    <property type="project" value="TreeGrafter"/>
</dbReference>
<dbReference type="GO" id="GO:0031177">
    <property type="term" value="F:phosphopantetheine binding"/>
    <property type="evidence" value="ECO:0007669"/>
    <property type="project" value="InterPro"/>
</dbReference>
<sequence>MKAKSRLSVSRFIVDVSSLTILDGFYHYFNEWHRIYANPSQSNYAAGCVFQDTLARSRSVQGLHGSVSLDIGYMGSVGYVAQRSADSQVIRANAPKLVPIETDEFLEILDHYCDPALPPLDETHSQLLIGARTAGDYTARGEEPVPATLRPLFAGFNNNNSRHHQDTTRRAARADVAEEADPSLLFQQAGSAEERRAVVTVALRAKVARALGVTVEDMDAEKTLADYGTDSLMAVELRSWMRKDFGANVMVFDMMGGKSIKAVGELVVAKAGA</sequence>
<evidence type="ECO:0000313" key="4">
    <source>
        <dbReference type="EMBL" id="PMD56120.1"/>
    </source>
</evidence>